<protein>
    <submittedName>
        <fullName evidence="1">Uncharacterized protein</fullName>
    </submittedName>
</protein>
<accession>A0A813NAZ7</accession>
<dbReference type="AlphaFoldDB" id="A0A813NAZ7"/>
<comment type="caution">
    <text evidence="1">The sequence shown here is derived from an EMBL/GenBank/DDBJ whole genome shotgun (WGS) entry which is preliminary data.</text>
</comment>
<evidence type="ECO:0000313" key="1">
    <source>
        <dbReference type="EMBL" id="CAF0730370.1"/>
    </source>
</evidence>
<dbReference type="EMBL" id="CAJNOM010000004">
    <property type="protein sequence ID" value="CAF0748029.1"/>
    <property type="molecule type" value="Genomic_DNA"/>
</dbReference>
<reference evidence="1" key="1">
    <citation type="submission" date="2021-02" db="EMBL/GenBank/DDBJ databases">
        <authorList>
            <person name="Nowell W R."/>
        </authorList>
    </citation>
    <scope>NUCLEOTIDE SEQUENCE</scope>
</reference>
<evidence type="ECO:0000313" key="3">
    <source>
        <dbReference type="EMBL" id="CAF0748029.1"/>
    </source>
</evidence>
<name>A0A813NAZ7_9BILA</name>
<organism evidence="1 4">
    <name type="scientific">Adineta steineri</name>
    <dbReference type="NCBI Taxonomy" id="433720"/>
    <lineage>
        <taxon>Eukaryota</taxon>
        <taxon>Metazoa</taxon>
        <taxon>Spiralia</taxon>
        <taxon>Gnathifera</taxon>
        <taxon>Rotifera</taxon>
        <taxon>Eurotatoria</taxon>
        <taxon>Bdelloidea</taxon>
        <taxon>Adinetida</taxon>
        <taxon>Adinetidae</taxon>
        <taxon>Adineta</taxon>
    </lineage>
</organism>
<dbReference type="Proteomes" id="UP000663877">
    <property type="component" value="Unassembled WGS sequence"/>
</dbReference>
<dbReference type="Proteomes" id="UP000663832">
    <property type="component" value="Unassembled WGS sequence"/>
</dbReference>
<keyword evidence="4" id="KW-1185">Reference proteome</keyword>
<sequence>MEVFEDILASLLNVYLLSFQSNNLYIDGNNWEESVRTYLPKLKIFQMKTTFHAYNNKDKESQLNELIDPYRKKFRINEHEWFVQAVWFSSNNNFEYKSINIFTLPFSFSEFPAKDICVSTKSAYPYENFEQCFQLFPVLIDFNQLRKRFIQLIRSSLITQCQTLLIKVKNQKNILDLINSMPNLKSLTVECLDDRRIDRNLLGSHSNDELVDWLR</sequence>
<evidence type="ECO:0000313" key="4">
    <source>
        <dbReference type="Proteomes" id="UP000663832"/>
    </source>
</evidence>
<evidence type="ECO:0000313" key="2">
    <source>
        <dbReference type="EMBL" id="CAF0738247.1"/>
    </source>
</evidence>
<gene>
    <name evidence="2" type="ORF">BJG266_LOCUS1667</name>
    <name evidence="3" type="ORF">QVE165_LOCUS1316</name>
    <name evidence="1" type="ORF">QVE165_LOCUS207</name>
</gene>
<dbReference type="EMBL" id="CAJNOI010000004">
    <property type="protein sequence ID" value="CAF0738247.1"/>
    <property type="molecule type" value="Genomic_DNA"/>
</dbReference>
<proteinExistence type="predicted"/>
<dbReference type="EMBL" id="CAJNOM010000001">
    <property type="protein sequence ID" value="CAF0730370.1"/>
    <property type="molecule type" value="Genomic_DNA"/>
</dbReference>